<evidence type="ECO:0000313" key="2">
    <source>
        <dbReference type="EMBL" id="TWT65993.1"/>
    </source>
</evidence>
<comment type="similarity">
    <text evidence="1">Belongs to the CutA family.</text>
</comment>
<evidence type="ECO:0000313" key="3">
    <source>
        <dbReference type="Proteomes" id="UP000318053"/>
    </source>
</evidence>
<dbReference type="Pfam" id="PF03091">
    <property type="entry name" value="CutA1"/>
    <property type="match status" value="1"/>
</dbReference>
<dbReference type="GO" id="GO:0005507">
    <property type="term" value="F:copper ion binding"/>
    <property type="evidence" value="ECO:0007669"/>
    <property type="project" value="TreeGrafter"/>
</dbReference>
<dbReference type="Proteomes" id="UP000318053">
    <property type="component" value="Unassembled WGS sequence"/>
</dbReference>
<protein>
    <submittedName>
        <fullName evidence="2">Divalent-cation tolerance protein CutA</fullName>
    </submittedName>
</protein>
<evidence type="ECO:0000256" key="1">
    <source>
        <dbReference type="ARBA" id="ARBA00010169"/>
    </source>
</evidence>
<gene>
    <name evidence="2" type="primary">cutA</name>
    <name evidence="2" type="ORF">CA85_28520</name>
</gene>
<dbReference type="RefSeq" id="WP_246112773.1">
    <property type="nucleotide sequence ID" value="NZ_SJPK01000006.1"/>
</dbReference>
<dbReference type="GO" id="GO:0010038">
    <property type="term" value="P:response to metal ion"/>
    <property type="evidence" value="ECO:0007669"/>
    <property type="project" value="InterPro"/>
</dbReference>
<comment type="caution">
    <text evidence="2">The sequence shown here is derived from an EMBL/GenBank/DDBJ whole genome shotgun (WGS) entry which is preliminary data.</text>
</comment>
<sequence length="114" mass="12980">MKMNENNLETDELTILWTTVDSAETARRLSASLLQNRLAACVQIDSPVESHYSWEGQLKVEKEYRLIIKSRASLTAALTEHLEKHHPYDEPQILVTPVTAAAAGYTRWVNDQTR</sequence>
<dbReference type="SUPFAM" id="SSF54913">
    <property type="entry name" value="GlnB-like"/>
    <property type="match status" value="1"/>
</dbReference>
<dbReference type="PANTHER" id="PTHR23419:SF8">
    <property type="entry name" value="FI09726P"/>
    <property type="match status" value="1"/>
</dbReference>
<dbReference type="AlphaFoldDB" id="A0A5C5XUC9"/>
<dbReference type="InterPro" id="IPR015867">
    <property type="entry name" value="N-reg_PII/ATP_PRibTrfase_C"/>
</dbReference>
<dbReference type="PANTHER" id="PTHR23419">
    <property type="entry name" value="DIVALENT CATION TOLERANCE CUTA-RELATED"/>
    <property type="match status" value="1"/>
</dbReference>
<dbReference type="InterPro" id="IPR011322">
    <property type="entry name" value="N-reg_PII-like_a/b"/>
</dbReference>
<reference evidence="2 3" key="1">
    <citation type="submission" date="2019-02" db="EMBL/GenBank/DDBJ databases">
        <title>Deep-cultivation of Planctomycetes and their phenomic and genomic characterization uncovers novel biology.</title>
        <authorList>
            <person name="Wiegand S."/>
            <person name="Jogler M."/>
            <person name="Boedeker C."/>
            <person name="Pinto D."/>
            <person name="Vollmers J."/>
            <person name="Rivas-Marin E."/>
            <person name="Kohn T."/>
            <person name="Peeters S.H."/>
            <person name="Heuer A."/>
            <person name="Rast P."/>
            <person name="Oberbeckmann S."/>
            <person name="Bunk B."/>
            <person name="Jeske O."/>
            <person name="Meyerdierks A."/>
            <person name="Storesund J.E."/>
            <person name="Kallscheuer N."/>
            <person name="Luecker S."/>
            <person name="Lage O.M."/>
            <person name="Pohl T."/>
            <person name="Merkel B.J."/>
            <person name="Hornburger P."/>
            <person name="Mueller R.-W."/>
            <person name="Bruemmer F."/>
            <person name="Labrenz M."/>
            <person name="Spormann A.M."/>
            <person name="Op Den Camp H."/>
            <person name="Overmann J."/>
            <person name="Amann R."/>
            <person name="Jetten M.S.M."/>
            <person name="Mascher T."/>
            <person name="Medema M.H."/>
            <person name="Devos D.P."/>
            <person name="Kaster A.-K."/>
            <person name="Ovreas L."/>
            <person name="Rohde M."/>
            <person name="Galperin M.Y."/>
            <person name="Jogler C."/>
        </authorList>
    </citation>
    <scope>NUCLEOTIDE SEQUENCE [LARGE SCALE GENOMIC DNA]</scope>
    <source>
        <strain evidence="2 3">CA85</strain>
    </source>
</reference>
<organism evidence="2 3">
    <name type="scientific">Allorhodopirellula solitaria</name>
    <dbReference type="NCBI Taxonomy" id="2527987"/>
    <lineage>
        <taxon>Bacteria</taxon>
        <taxon>Pseudomonadati</taxon>
        <taxon>Planctomycetota</taxon>
        <taxon>Planctomycetia</taxon>
        <taxon>Pirellulales</taxon>
        <taxon>Pirellulaceae</taxon>
        <taxon>Allorhodopirellula</taxon>
    </lineage>
</organism>
<name>A0A5C5XUC9_9BACT</name>
<keyword evidence="3" id="KW-1185">Reference proteome</keyword>
<dbReference type="Gene3D" id="3.30.70.120">
    <property type="match status" value="1"/>
</dbReference>
<dbReference type="InterPro" id="IPR004323">
    <property type="entry name" value="Ion_tolerance_CutA"/>
</dbReference>
<dbReference type="EMBL" id="SJPK01000006">
    <property type="protein sequence ID" value="TWT65993.1"/>
    <property type="molecule type" value="Genomic_DNA"/>
</dbReference>
<accession>A0A5C5XUC9</accession>
<proteinExistence type="inferred from homology"/>